<feature type="domain" description="Zinc-hook" evidence="8">
    <location>
        <begin position="329"/>
        <end position="426"/>
    </location>
</feature>
<evidence type="ECO:0000256" key="3">
    <source>
        <dbReference type="ARBA" id="ARBA00022833"/>
    </source>
</evidence>
<sequence>MKIDSIKLKNIRSYKQEQIEFPQGTLLLSGDIGHGKSSLLMAIEFALFGLRGNQLSGGDLLREGSNKGWVELTFTINNQTITAYRELTRENQYIRQDNGYIKQNTKTELSPTELKAEIFKILGYPMEMVSKRKSLIYRYTVYTPQEEMKKIIEADEETRLDTLRKITGINRYKKIRENIDDVRNHLKKPYNQLEGTTKNLEQKQKQKQEIQEEIEKHKNLEQKQTERKKTLTQKLQKWKQQKQEIQEEIEKLHKLDKKKTEIKNNIKNTKERIKEHEQELQETENRYNKIKQLERPTETSQQTIEEKLNQLQKLKEKCHKKQPDIEKTLNKKIKQKQEIQEEIEKHKDQLKHHQAQKQTIEKNQEKLKQTKSKCPICGNQLNEKHRKKELNKKQQEIQEIQTKTQNQKQKLQQKQQQKQQLEQEINQKTNEIINRINQKTNELQQKNQQLHKYKEKKQQASQLKQTIEQKKQKIQKHKKQIQQNQKQLQKTKQKHQKQQKTKQKNQEVENKIEETRNKLNKTEQKITETKTNIKNKKRELKQLKKEIKDKKTAKQLMKKIQTNKQWLENLKNLSTTIERKYMTKIQMNFNEIFNKWFRMLIEDSDINVHVDQSFAPIIERGKTETEYKRLSGGERTSIALAYRLALNRVINQLVQDIQTKNMIILDEPTDGFSTNQLDKIRDIIDELNMQQIILVSHEPKMESYVDNIIQIQKTNNTSTATTL</sequence>
<dbReference type="AlphaFoldDB" id="A0A1Y3GCL9"/>
<name>A0A1Y3GCL9_9EURY</name>
<dbReference type="SUPFAM" id="SSF75712">
    <property type="entry name" value="Rad50 coiled-coil Zn hook"/>
    <property type="match status" value="1"/>
</dbReference>
<feature type="binding site" evidence="6">
    <location>
        <position position="374"/>
    </location>
    <ligand>
        <name>Zn(2+)</name>
        <dbReference type="ChEBI" id="CHEBI:29105"/>
    </ligand>
</feature>
<feature type="compositionally biased region" description="Basic and acidic residues" evidence="7">
    <location>
        <begin position="359"/>
        <end position="368"/>
    </location>
</feature>
<dbReference type="InterPro" id="IPR041685">
    <property type="entry name" value="AAA_GajA/Old/RecF-like"/>
</dbReference>
<dbReference type="GO" id="GO:0005524">
    <property type="term" value="F:ATP binding"/>
    <property type="evidence" value="ECO:0007669"/>
    <property type="project" value="UniProtKB-KW"/>
</dbReference>
<dbReference type="PANTHER" id="PTHR32114:SF2">
    <property type="entry name" value="ABC TRANSPORTER ABCH.3"/>
    <property type="match status" value="1"/>
</dbReference>
<dbReference type="PROSITE" id="PS51131">
    <property type="entry name" value="ZN_HOOK"/>
    <property type="match status" value="1"/>
</dbReference>
<evidence type="ECO:0000256" key="6">
    <source>
        <dbReference type="PROSITE-ProRule" id="PRU00471"/>
    </source>
</evidence>
<keyword evidence="4" id="KW-0067">ATP-binding</keyword>
<proteinExistence type="predicted"/>
<feature type="compositionally biased region" description="Basic and acidic residues" evidence="7">
    <location>
        <begin position="504"/>
        <end position="528"/>
    </location>
</feature>
<feature type="compositionally biased region" description="Basic residues" evidence="7">
    <location>
        <begin position="489"/>
        <end position="503"/>
    </location>
</feature>
<reference evidence="9 10" key="1">
    <citation type="submission" date="2016-12" db="EMBL/GenBank/DDBJ databases">
        <title>Discovery of methanogenic haloarchaea.</title>
        <authorList>
            <person name="Sorokin D.Y."/>
            <person name="Makarova K.S."/>
            <person name="Abbas B."/>
            <person name="Ferrer M."/>
            <person name="Golyshin P.N."/>
        </authorList>
    </citation>
    <scope>NUCLEOTIDE SEQUENCE [LARGE SCALE GENOMIC DNA]</scope>
    <source>
        <strain evidence="9">AMET1</strain>
    </source>
</reference>
<evidence type="ECO:0000313" key="10">
    <source>
        <dbReference type="Proteomes" id="UP000195137"/>
    </source>
</evidence>
<dbReference type="Gene3D" id="3.40.50.300">
    <property type="entry name" value="P-loop containing nucleotide triphosphate hydrolases"/>
    <property type="match status" value="2"/>
</dbReference>
<protein>
    <submittedName>
        <fullName evidence="9">ATPase involved in DNA repair SbcC</fullName>
    </submittedName>
</protein>
<dbReference type="GO" id="GO:0016887">
    <property type="term" value="F:ATP hydrolysis activity"/>
    <property type="evidence" value="ECO:0007669"/>
    <property type="project" value="InterPro"/>
</dbReference>
<keyword evidence="3 6" id="KW-0862">Zinc</keyword>
<evidence type="ECO:0000313" key="9">
    <source>
        <dbReference type="EMBL" id="OUJ19188.1"/>
    </source>
</evidence>
<evidence type="ECO:0000259" key="8">
    <source>
        <dbReference type="PROSITE" id="PS51131"/>
    </source>
</evidence>
<dbReference type="Proteomes" id="UP000195137">
    <property type="component" value="Unassembled WGS sequence"/>
</dbReference>
<evidence type="ECO:0000256" key="7">
    <source>
        <dbReference type="SAM" id="MobiDB-lite"/>
    </source>
</evidence>
<accession>A0A1Y3GCL9</accession>
<gene>
    <name evidence="9" type="ORF">AMET1_0841</name>
</gene>
<dbReference type="RefSeq" id="WP_086637217.1">
    <property type="nucleotide sequence ID" value="NZ_MRZU01000003.1"/>
</dbReference>
<evidence type="ECO:0000256" key="1">
    <source>
        <dbReference type="ARBA" id="ARBA00022723"/>
    </source>
</evidence>
<evidence type="ECO:0000256" key="5">
    <source>
        <dbReference type="ARBA" id="ARBA00023054"/>
    </source>
</evidence>
<dbReference type="PANTHER" id="PTHR32114">
    <property type="entry name" value="ABC TRANSPORTER ABCH.3"/>
    <property type="match status" value="1"/>
</dbReference>
<keyword evidence="10" id="KW-1185">Reference proteome</keyword>
<dbReference type="InterPro" id="IPR013134">
    <property type="entry name" value="Zn_hook_RAD50"/>
</dbReference>
<feature type="region of interest" description="Disordered" evidence="7">
    <location>
        <begin position="446"/>
        <end position="530"/>
    </location>
</feature>
<dbReference type="OrthoDB" id="25344at2157"/>
<keyword evidence="5" id="KW-0175">Coiled coil</keyword>
<keyword evidence="1 6" id="KW-0479">Metal-binding</keyword>
<feature type="region of interest" description="Disordered" evidence="7">
    <location>
        <begin position="345"/>
        <end position="371"/>
    </location>
</feature>
<dbReference type="EMBL" id="MRZU01000003">
    <property type="protein sequence ID" value="OUJ19188.1"/>
    <property type="molecule type" value="Genomic_DNA"/>
</dbReference>
<comment type="caution">
    <text evidence="9">The sequence shown here is derived from an EMBL/GenBank/DDBJ whole genome shotgun (WGS) entry which is preliminary data.</text>
</comment>
<organism evidence="9 10">
    <name type="scientific">Methanonatronarchaeum thermophilum</name>
    <dbReference type="NCBI Taxonomy" id="1927129"/>
    <lineage>
        <taxon>Archaea</taxon>
        <taxon>Methanobacteriati</taxon>
        <taxon>Methanobacteriota</taxon>
        <taxon>Methanonatronarchaeia</taxon>
        <taxon>Methanonatronarchaeales</taxon>
        <taxon>Methanonatronarchaeaceae</taxon>
        <taxon>Methanonatronarchaeum</taxon>
    </lineage>
</organism>
<dbReference type="InterPro" id="IPR027417">
    <property type="entry name" value="P-loop_NTPase"/>
</dbReference>
<evidence type="ECO:0000256" key="4">
    <source>
        <dbReference type="ARBA" id="ARBA00022840"/>
    </source>
</evidence>
<dbReference type="Gene3D" id="1.10.287.510">
    <property type="entry name" value="Helix hairpin bin"/>
    <property type="match status" value="1"/>
</dbReference>
<dbReference type="Pfam" id="PF13175">
    <property type="entry name" value="AAA_15"/>
    <property type="match status" value="1"/>
</dbReference>
<evidence type="ECO:0000256" key="2">
    <source>
        <dbReference type="ARBA" id="ARBA00022741"/>
    </source>
</evidence>
<dbReference type="GO" id="GO:0006302">
    <property type="term" value="P:double-strand break repair"/>
    <property type="evidence" value="ECO:0007669"/>
    <property type="project" value="InterPro"/>
</dbReference>
<keyword evidence="2" id="KW-0547">Nucleotide-binding</keyword>
<dbReference type="SUPFAM" id="SSF52540">
    <property type="entry name" value="P-loop containing nucleoside triphosphate hydrolases"/>
    <property type="match status" value="2"/>
</dbReference>
<feature type="binding site" evidence="6">
    <location>
        <position position="377"/>
    </location>
    <ligand>
        <name>Zn(2+)</name>
        <dbReference type="ChEBI" id="CHEBI:29105"/>
    </ligand>
</feature>
<dbReference type="GO" id="GO:0046872">
    <property type="term" value="F:metal ion binding"/>
    <property type="evidence" value="ECO:0007669"/>
    <property type="project" value="UniProtKB-UniRule"/>
</dbReference>